<comment type="similarity">
    <text evidence="11 12">Belongs to the TonB-dependent receptor family.</text>
</comment>
<feature type="domain" description="TonB-dependent receptor plug" evidence="15">
    <location>
        <begin position="47"/>
        <end position="154"/>
    </location>
</feature>
<keyword evidence="17" id="KW-1185">Reference proteome</keyword>
<evidence type="ECO:0000256" key="4">
    <source>
        <dbReference type="ARBA" id="ARBA00022496"/>
    </source>
</evidence>
<evidence type="ECO:0000256" key="5">
    <source>
        <dbReference type="ARBA" id="ARBA00022692"/>
    </source>
</evidence>
<dbReference type="InterPro" id="IPR036942">
    <property type="entry name" value="Beta-barrel_TonB_sf"/>
</dbReference>
<keyword evidence="2 11" id="KW-0813">Transport</keyword>
<dbReference type="InterPro" id="IPR000531">
    <property type="entry name" value="Beta-barrel_TonB"/>
</dbReference>
<feature type="domain" description="TonB-dependent receptor-like beta-barrel" evidence="14">
    <location>
        <begin position="291"/>
        <end position="705"/>
    </location>
</feature>
<evidence type="ECO:0000256" key="6">
    <source>
        <dbReference type="ARBA" id="ARBA00023004"/>
    </source>
</evidence>
<reference evidence="16 17" key="1">
    <citation type="submission" date="2023-10" db="EMBL/GenBank/DDBJ databases">
        <title>Description of Microbulbifer bruguierae sp. nov., isolated from the sediments of mangrove plant Bruguiera sexangula and comparative genomic analyses of the genus Microbulbifer.</title>
        <authorList>
            <person name="Long M."/>
        </authorList>
    </citation>
    <scope>NUCLEOTIDE SEQUENCE [LARGE SCALE GENOMIC DNA]</scope>
    <source>
        <strain evidence="16 17">SPO729</strain>
    </source>
</reference>
<evidence type="ECO:0000313" key="17">
    <source>
        <dbReference type="Proteomes" id="UP001302477"/>
    </source>
</evidence>
<dbReference type="AlphaFoldDB" id="A0AAU0N0B0"/>
<accession>A0AAU0N0B0</accession>
<keyword evidence="8 12" id="KW-0798">TonB box</keyword>
<evidence type="ECO:0000256" key="10">
    <source>
        <dbReference type="ARBA" id="ARBA00023237"/>
    </source>
</evidence>
<keyword evidence="4" id="KW-0410">Iron transport</keyword>
<keyword evidence="3 11" id="KW-1134">Transmembrane beta strand</keyword>
<dbReference type="PROSITE" id="PS52016">
    <property type="entry name" value="TONB_DEPENDENT_REC_3"/>
    <property type="match status" value="1"/>
</dbReference>
<dbReference type="Pfam" id="PF00593">
    <property type="entry name" value="TonB_dep_Rec_b-barrel"/>
    <property type="match status" value="1"/>
</dbReference>
<dbReference type="InterPro" id="IPR039426">
    <property type="entry name" value="TonB-dep_rcpt-like"/>
</dbReference>
<feature type="signal peptide" evidence="13">
    <location>
        <begin position="1"/>
        <end position="29"/>
    </location>
</feature>
<dbReference type="PANTHER" id="PTHR32552">
    <property type="entry name" value="FERRICHROME IRON RECEPTOR-RELATED"/>
    <property type="match status" value="1"/>
</dbReference>
<evidence type="ECO:0000256" key="8">
    <source>
        <dbReference type="ARBA" id="ARBA00023077"/>
    </source>
</evidence>
<dbReference type="GO" id="GO:0009279">
    <property type="term" value="C:cell outer membrane"/>
    <property type="evidence" value="ECO:0007669"/>
    <property type="project" value="UniProtKB-SubCell"/>
</dbReference>
<evidence type="ECO:0000256" key="7">
    <source>
        <dbReference type="ARBA" id="ARBA00023065"/>
    </source>
</evidence>
<protein>
    <submittedName>
        <fullName evidence="16">TonB-dependent receptor</fullName>
    </submittedName>
</protein>
<keyword evidence="5 11" id="KW-0812">Transmembrane</keyword>
<dbReference type="SUPFAM" id="SSF56935">
    <property type="entry name" value="Porins"/>
    <property type="match status" value="1"/>
</dbReference>
<dbReference type="PANTHER" id="PTHR32552:SF81">
    <property type="entry name" value="TONB-DEPENDENT OUTER MEMBRANE RECEPTOR"/>
    <property type="match status" value="1"/>
</dbReference>
<keyword evidence="10 11" id="KW-0998">Cell outer membrane</keyword>
<feature type="chain" id="PRO_5043804139" evidence="13">
    <location>
        <begin position="30"/>
        <end position="739"/>
    </location>
</feature>
<name>A0AAU0N0B0_9GAMM</name>
<dbReference type="RefSeq" id="WP_318953578.1">
    <property type="nucleotide sequence ID" value="NZ_CP137555.1"/>
</dbReference>
<keyword evidence="6" id="KW-0408">Iron</keyword>
<keyword evidence="16" id="KW-0675">Receptor</keyword>
<evidence type="ECO:0000256" key="9">
    <source>
        <dbReference type="ARBA" id="ARBA00023136"/>
    </source>
</evidence>
<evidence type="ECO:0000256" key="13">
    <source>
        <dbReference type="SAM" id="SignalP"/>
    </source>
</evidence>
<keyword evidence="13" id="KW-0732">Signal</keyword>
<dbReference type="Proteomes" id="UP001302477">
    <property type="component" value="Chromosome"/>
</dbReference>
<keyword evidence="7" id="KW-0406">Ion transport</keyword>
<keyword evidence="9 11" id="KW-0472">Membrane</keyword>
<evidence type="ECO:0000259" key="14">
    <source>
        <dbReference type="Pfam" id="PF00593"/>
    </source>
</evidence>
<evidence type="ECO:0000256" key="12">
    <source>
        <dbReference type="RuleBase" id="RU003357"/>
    </source>
</evidence>
<dbReference type="Gene3D" id="2.40.170.20">
    <property type="entry name" value="TonB-dependent receptor, beta-barrel domain"/>
    <property type="match status" value="1"/>
</dbReference>
<evidence type="ECO:0000256" key="2">
    <source>
        <dbReference type="ARBA" id="ARBA00022448"/>
    </source>
</evidence>
<evidence type="ECO:0000313" key="16">
    <source>
        <dbReference type="EMBL" id="WOX05104.1"/>
    </source>
</evidence>
<evidence type="ECO:0000256" key="1">
    <source>
        <dbReference type="ARBA" id="ARBA00004571"/>
    </source>
</evidence>
<dbReference type="KEGG" id="mpaf:R5R33_15360"/>
<evidence type="ECO:0000256" key="11">
    <source>
        <dbReference type="PROSITE-ProRule" id="PRU01360"/>
    </source>
</evidence>
<comment type="subcellular location">
    <subcellularLocation>
        <location evidence="1 11">Cell outer membrane</location>
        <topology evidence="1 11">Multi-pass membrane protein</topology>
    </subcellularLocation>
</comment>
<dbReference type="GO" id="GO:0006826">
    <property type="term" value="P:iron ion transport"/>
    <property type="evidence" value="ECO:0007669"/>
    <property type="project" value="UniProtKB-KW"/>
</dbReference>
<dbReference type="Pfam" id="PF07715">
    <property type="entry name" value="Plug"/>
    <property type="match status" value="1"/>
</dbReference>
<proteinExistence type="inferred from homology"/>
<evidence type="ECO:0000259" key="15">
    <source>
        <dbReference type="Pfam" id="PF07715"/>
    </source>
</evidence>
<evidence type="ECO:0000256" key="3">
    <source>
        <dbReference type="ARBA" id="ARBA00022452"/>
    </source>
</evidence>
<sequence>MKSSHTFRPQRTALAIALLTAGAALPASADLLLEEVTVTAQKREQNLQDVGIAVTAFTGNQLEELGIEQAVDLAQHTPGLEIRNTVGNSNPVIAIRGIGLNDYHTNNAPSAAVHIDEVYLGSNGYLSFQMFDMERVEVLKGPQGTLFGRNTTAGSVNFITNKPTSDFEAYAEIDYGNFNTLEMEAAVGGAMADNINGRFAVKSMTSDGHQKNMGTGAASGFTRVPGVIPPNATIAPDDDWGGSDVLAWRGSVDWQAGDTVDVSMNLHGSRDKSEQWGYAIPDGEPLMGFQSSSEDEIFLSDTPNIDADQLGGFVKVDWDLGGTTLTSLTGYESLDRQMLDSDGSPLRILDVSFNDDLHQMTQELRLTSADDSAVQWIGGIFWMTEEVDFDKTLNLTDLLLSTATIDYVQTGDSWAVFGQAEWHVSDAVKLTAGLRYTEEDKRLKGETRDNDPYGISRAQAVAADPLPIRYDRSYQADDISGKIALDWMPTDSTLIYASISKGFKSGGFDGSTILDDIATLPFSEEILWSYETGFKSTLVESTLQLTGALYYYDFDDMQAEILIELPGGLTETIRSNAGKVEITGGELELVWAPLEGLDIKTGLSMLDGSIEQWNSPDPDEVAMMVGNSVPNAPETSFNVLARYEWDLSAGLSMAAVVDYTYSDTTFLTLENDPDYQIDDYDLVGARLQLSSTDETWSAALWGRNLADERFATNYRSTLTQIAHSYNFPRSYGVNFQYHW</sequence>
<dbReference type="InterPro" id="IPR012910">
    <property type="entry name" value="Plug_dom"/>
</dbReference>
<gene>
    <name evidence="16" type="ORF">R5R33_15360</name>
</gene>
<organism evidence="16 17">
    <name type="scientific">Microbulbifer pacificus</name>
    <dbReference type="NCBI Taxonomy" id="407164"/>
    <lineage>
        <taxon>Bacteria</taxon>
        <taxon>Pseudomonadati</taxon>
        <taxon>Pseudomonadota</taxon>
        <taxon>Gammaproteobacteria</taxon>
        <taxon>Cellvibrionales</taxon>
        <taxon>Microbulbiferaceae</taxon>
        <taxon>Microbulbifer</taxon>
    </lineage>
</organism>
<dbReference type="EMBL" id="CP137555">
    <property type="protein sequence ID" value="WOX05104.1"/>
    <property type="molecule type" value="Genomic_DNA"/>
</dbReference>